<dbReference type="SMART" id="SM00028">
    <property type="entry name" value="TPR"/>
    <property type="match status" value="3"/>
</dbReference>
<protein>
    <submittedName>
        <fullName evidence="4">Tetratricopeptide repeat protein</fullName>
    </submittedName>
</protein>
<dbReference type="EMBL" id="WMIB01000008">
    <property type="protein sequence ID" value="MTH53785.1"/>
    <property type="molecule type" value="Genomic_DNA"/>
</dbReference>
<dbReference type="SUPFAM" id="SSF48452">
    <property type="entry name" value="TPR-like"/>
    <property type="match status" value="2"/>
</dbReference>
<evidence type="ECO:0000256" key="1">
    <source>
        <dbReference type="ARBA" id="ARBA00022737"/>
    </source>
</evidence>
<feature type="repeat" description="TPR" evidence="3">
    <location>
        <begin position="194"/>
        <end position="227"/>
    </location>
</feature>
<organism evidence="4 5">
    <name type="scientific">Metabacillus mangrovi</name>
    <dbReference type="NCBI Taxonomy" id="1491830"/>
    <lineage>
        <taxon>Bacteria</taxon>
        <taxon>Bacillati</taxon>
        <taxon>Bacillota</taxon>
        <taxon>Bacilli</taxon>
        <taxon>Bacillales</taxon>
        <taxon>Bacillaceae</taxon>
        <taxon>Metabacillus</taxon>
    </lineage>
</organism>
<reference evidence="4 5" key="1">
    <citation type="journal article" date="2017" name="Int. J. Syst. Evol. Microbiol.">
        <title>Bacillus mangrovi sp. nov., isolated from a sediment sample from a mangrove forest.</title>
        <authorList>
            <person name="Gupta V."/>
            <person name="Singh P.K."/>
            <person name="Korpole S."/>
            <person name="Tanuku N.R.S."/>
            <person name="Pinnaka A.K."/>
        </authorList>
    </citation>
    <scope>NUCLEOTIDE SEQUENCE [LARGE SCALE GENOMIC DNA]</scope>
    <source>
        <strain evidence="4 5">KCTC 33872</strain>
    </source>
</reference>
<keyword evidence="5" id="KW-1185">Reference proteome</keyword>
<dbReference type="AlphaFoldDB" id="A0A7X2S5T9"/>
<evidence type="ECO:0000313" key="4">
    <source>
        <dbReference type="EMBL" id="MTH53785.1"/>
    </source>
</evidence>
<sequence>MKWRISVGKQLFDRQQKAQVVPFFQNGSYYYRRAMKAYRMERNLERASKLLKRAAALEPDNPIFLSQLAMIYTEMGNYQESNEILSVILERVDPDMTDCHYFMANNYAHLGLFHQAHKCAAAYSEKAPDGDFIEDNEELLELLMIEGEDEDPSFGDSDELIIKQETARSLLENGKLDEAIALLHEIIEEFPEFWSAYNNLSLAYFYSGDVEKAKHYLELVLELNEGNLHALCNLLVFYYYERRDAQVKKLTDQLSSVHPIMIEHRYKLGATFALTGKYDLAFKWLRSLQRQGFEGDDTFYYWLAYSAWNLGHEDLARTAWNRVVQENPSKAGSEPWLQTKPLKAMTLKERMTLIYLASQSNQLEEIRHHHALRPQSELEKEFLKQSLLPGAKPDGAGACLFTAAAALGENLDCADEGVFLSFFEVMLKAHSAKHDLRNTSAWAASVFYMINEKNGTRVTKAETARAFGISAATLTKYEKLIKSL</sequence>
<name>A0A7X2S5T9_9BACI</name>
<dbReference type="PANTHER" id="PTHR45586:SF1">
    <property type="entry name" value="LIPOPOLYSACCHARIDE ASSEMBLY PROTEIN B"/>
    <property type="match status" value="1"/>
</dbReference>
<dbReference type="OrthoDB" id="600613at2"/>
<dbReference type="Pfam" id="PF14559">
    <property type="entry name" value="TPR_19"/>
    <property type="match status" value="2"/>
</dbReference>
<evidence type="ECO:0000256" key="3">
    <source>
        <dbReference type="PROSITE-ProRule" id="PRU00339"/>
    </source>
</evidence>
<keyword evidence="1" id="KW-0677">Repeat</keyword>
<dbReference type="InterPro" id="IPR019734">
    <property type="entry name" value="TPR_rpt"/>
</dbReference>
<feature type="repeat" description="TPR" evidence="3">
    <location>
        <begin position="28"/>
        <end position="61"/>
    </location>
</feature>
<evidence type="ECO:0000313" key="5">
    <source>
        <dbReference type="Proteomes" id="UP000434639"/>
    </source>
</evidence>
<comment type="caution">
    <text evidence="4">The sequence shown here is derived from an EMBL/GenBank/DDBJ whole genome shotgun (WGS) entry which is preliminary data.</text>
</comment>
<dbReference type="Gene3D" id="1.25.40.10">
    <property type="entry name" value="Tetratricopeptide repeat domain"/>
    <property type="match status" value="2"/>
</dbReference>
<dbReference type="PROSITE" id="PS50005">
    <property type="entry name" value="TPR"/>
    <property type="match status" value="2"/>
</dbReference>
<dbReference type="PANTHER" id="PTHR45586">
    <property type="entry name" value="TPR REPEAT-CONTAINING PROTEIN PA4667"/>
    <property type="match status" value="1"/>
</dbReference>
<gene>
    <name evidence="4" type="ORF">GKZ89_10245</name>
</gene>
<dbReference type="Pfam" id="PF13174">
    <property type="entry name" value="TPR_6"/>
    <property type="match status" value="1"/>
</dbReference>
<dbReference type="Proteomes" id="UP000434639">
    <property type="component" value="Unassembled WGS sequence"/>
</dbReference>
<proteinExistence type="predicted"/>
<accession>A0A7X2S5T9</accession>
<dbReference type="InterPro" id="IPR011990">
    <property type="entry name" value="TPR-like_helical_dom_sf"/>
</dbReference>
<keyword evidence="2 3" id="KW-0802">TPR repeat</keyword>
<evidence type="ECO:0000256" key="2">
    <source>
        <dbReference type="ARBA" id="ARBA00022803"/>
    </source>
</evidence>
<dbReference type="InterPro" id="IPR051012">
    <property type="entry name" value="CellSynth/LPSAsmb/PSIAsmb"/>
</dbReference>